<keyword evidence="2" id="KW-1133">Transmembrane helix</keyword>
<comment type="caution">
    <text evidence="3">The sequence shown here is derived from an EMBL/GenBank/DDBJ whole genome shotgun (WGS) entry which is preliminary data.</text>
</comment>
<keyword evidence="2" id="KW-0472">Membrane</keyword>
<accession>A0A7J6ADP7</accession>
<sequence>MTEIQVNKTCEELYMGGVYNYSISTNCEDAEISWKSQNGTVLGHGRFLTRDDCESGIRQVVRCFDPSYVKKYTINVFNSTTPNPEAANMRESMYTTVNPDLPQSQINTIVSIVIPVIVIVGLIVVLYYRKPRVIVGLREKLICGCCQRADENNRSVIQMEDITPRNTEGEAQLNTSNTESVDPGDVSANGFMNGDVGTEEAQPLQPHPHSVRVKPLLLDVCRVVESE</sequence>
<proteinExistence type="predicted"/>
<evidence type="ECO:0000256" key="2">
    <source>
        <dbReference type="SAM" id="Phobius"/>
    </source>
</evidence>
<reference evidence="3 4" key="1">
    <citation type="submission" date="2020-02" db="EMBL/GenBank/DDBJ databases">
        <title>A chromosome-scale genome assembly of the black bullhead catfish (Ameiurus melas).</title>
        <authorList>
            <person name="Wen M."/>
            <person name="Zham M."/>
            <person name="Cabau C."/>
            <person name="Klopp C."/>
            <person name="Donnadieu C."/>
            <person name="Roques C."/>
            <person name="Bouchez O."/>
            <person name="Lampietro C."/>
            <person name="Jouanno E."/>
            <person name="Herpin A."/>
            <person name="Louis A."/>
            <person name="Berthelot C."/>
            <person name="Parey E."/>
            <person name="Roest-Crollius H."/>
            <person name="Braasch I."/>
            <person name="Postlethwait J."/>
            <person name="Robinson-Rechavi M."/>
            <person name="Echchiki A."/>
            <person name="Begum T."/>
            <person name="Montfort J."/>
            <person name="Schartl M."/>
            <person name="Bobe J."/>
            <person name="Guiguen Y."/>
        </authorList>
    </citation>
    <scope>NUCLEOTIDE SEQUENCE [LARGE SCALE GENOMIC DNA]</scope>
    <source>
        <strain evidence="3">M_S1</strain>
        <tissue evidence="3">Blood</tissue>
    </source>
</reference>
<dbReference type="Proteomes" id="UP000593565">
    <property type="component" value="Unassembled WGS sequence"/>
</dbReference>
<dbReference type="AlphaFoldDB" id="A0A7J6ADP7"/>
<evidence type="ECO:0000313" key="3">
    <source>
        <dbReference type="EMBL" id="KAF4080760.1"/>
    </source>
</evidence>
<protein>
    <submittedName>
        <fullName evidence="3">Uncharacterized protein</fullName>
    </submittedName>
</protein>
<dbReference type="EMBL" id="JAAGNN010000014">
    <property type="protein sequence ID" value="KAF4080760.1"/>
    <property type="molecule type" value="Genomic_DNA"/>
</dbReference>
<organism evidence="3 4">
    <name type="scientific">Ameiurus melas</name>
    <name type="common">Black bullhead</name>
    <name type="synonym">Silurus melas</name>
    <dbReference type="NCBI Taxonomy" id="219545"/>
    <lineage>
        <taxon>Eukaryota</taxon>
        <taxon>Metazoa</taxon>
        <taxon>Chordata</taxon>
        <taxon>Craniata</taxon>
        <taxon>Vertebrata</taxon>
        <taxon>Euteleostomi</taxon>
        <taxon>Actinopterygii</taxon>
        <taxon>Neopterygii</taxon>
        <taxon>Teleostei</taxon>
        <taxon>Ostariophysi</taxon>
        <taxon>Siluriformes</taxon>
        <taxon>Ictaluridae</taxon>
        <taxon>Ameiurus</taxon>
    </lineage>
</organism>
<gene>
    <name evidence="3" type="ORF">AMELA_G00175030</name>
</gene>
<name>A0A7J6ADP7_AMEME</name>
<feature type="region of interest" description="Disordered" evidence="1">
    <location>
        <begin position="164"/>
        <end position="208"/>
    </location>
</feature>
<feature type="transmembrane region" description="Helical" evidence="2">
    <location>
        <begin position="109"/>
        <end position="128"/>
    </location>
</feature>
<evidence type="ECO:0000313" key="4">
    <source>
        <dbReference type="Proteomes" id="UP000593565"/>
    </source>
</evidence>
<keyword evidence="2" id="KW-0812">Transmembrane</keyword>
<evidence type="ECO:0000256" key="1">
    <source>
        <dbReference type="SAM" id="MobiDB-lite"/>
    </source>
</evidence>
<keyword evidence="4" id="KW-1185">Reference proteome</keyword>